<dbReference type="InterPro" id="IPR007251">
    <property type="entry name" value="Iron_permease_Fet4"/>
</dbReference>
<accession>A0A1G7AAS0</accession>
<feature type="transmembrane region" description="Helical" evidence="1">
    <location>
        <begin position="60"/>
        <end position="79"/>
    </location>
</feature>
<feature type="transmembrane region" description="Helical" evidence="1">
    <location>
        <begin position="36"/>
        <end position="54"/>
    </location>
</feature>
<reference evidence="2 3" key="1">
    <citation type="submission" date="2016-10" db="EMBL/GenBank/DDBJ databases">
        <authorList>
            <person name="de Groot N.N."/>
        </authorList>
    </citation>
    <scope>NUCLEOTIDE SEQUENCE [LARGE SCALE GENOMIC DNA]</scope>
    <source>
        <strain evidence="2 3">JCM 11308</strain>
    </source>
</reference>
<keyword evidence="1" id="KW-1133">Transmembrane helix</keyword>
<gene>
    <name evidence="2" type="ORF">SAMN05444580_110113</name>
</gene>
<organism evidence="2 3">
    <name type="scientific">Rhodococcus tukisamuensis</name>
    <dbReference type="NCBI Taxonomy" id="168276"/>
    <lineage>
        <taxon>Bacteria</taxon>
        <taxon>Bacillati</taxon>
        <taxon>Actinomycetota</taxon>
        <taxon>Actinomycetes</taxon>
        <taxon>Mycobacteriales</taxon>
        <taxon>Nocardiaceae</taxon>
        <taxon>Rhodococcus</taxon>
    </lineage>
</organism>
<sequence length="132" mass="14765">MERSSDAARTREGREHRSSFDRFVEQAELRVSQAPFFFLCAGIVVVWLISLPWWTDLKAWQVAIHTIASVFTLLLVVLLENAGRRANEASQEKLNVIAEALAALLASPALDDPALRTAADRLREAVGLEERH</sequence>
<keyword evidence="1" id="KW-0472">Membrane</keyword>
<name>A0A1G7AAS0_9NOCA</name>
<dbReference type="RefSeq" id="WP_072844877.1">
    <property type="nucleotide sequence ID" value="NZ_FNAB01000010.1"/>
</dbReference>
<keyword evidence="3" id="KW-1185">Reference proteome</keyword>
<keyword evidence="1" id="KW-0812">Transmembrane</keyword>
<dbReference type="AlphaFoldDB" id="A0A1G7AAS0"/>
<dbReference type="EMBL" id="FNAB01000010">
    <property type="protein sequence ID" value="SDE11891.1"/>
    <property type="molecule type" value="Genomic_DNA"/>
</dbReference>
<proteinExistence type="predicted"/>
<dbReference type="STRING" id="168276.SAMN05444580_110113"/>
<dbReference type="Proteomes" id="UP000199417">
    <property type="component" value="Unassembled WGS sequence"/>
</dbReference>
<dbReference type="Pfam" id="PF04120">
    <property type="entry name" value="Iron_permease"/>
    <property type="match status" value="1"/>
</dbReference>
<dbReference type="GO" id="GO:0055085">
    <property type="term" value="P:transmembrane transport"/>
    <property type="evidence" value="ECO:0007669"/>
    <property type="project" value="InterPro"/>
</dbReference>
<evidence type="ECO:0000256" key="1">
    <source>
        <dbReference type="SAM" id="Phobius"/>
    </source>
</evidence>
<evidence type="ECO:0000313" key="2">
    <source>
        <dbReference type="EMBL" id="SDE11891.1"/>
    </source>
</evidence>
<protein>
    <submittedName>
        <fullName evidence="2">Low affinity iron permease</fullName>
    </submittedName>
</protein>
<evidence type="ECO:0000313" key="3">
    <source>
        <dbReference type="Proteomes" id="UP000199417"/>
    </source>
</evidence>